<evidence type="ECO:0000256" key="16">
    <source>
        <dbReference type="ARBA" id="ARBA00042798"/>
    </source>
</evidence>
<evidence type="ECO:0000313" key="18">
    <source>
        <dbReference type="EMBL" id="CAH0534441.1"/>
    </source>
</evidence>
<reference evidence="18" key="1">
    <citation type="submission" date="2021-11" db="EMBL/GenBank/DDBJ databases">
        <authorList>
            <person name="Rodrigo-Torres L."/>
            <person name="Arahal R. D."/>
            <person name="Lucena T."/>
        </authorList>
    </citation>
    <scope>NUCLEOTIDE SEQUENCE</scope>
    <source>
        <strain evidence="18">CECT 7929</strain>
    </source>
</reference>
<keyword evidence="4" id="KW-0235">DNA replication</keyword>
<comment type="cofactor">
    <cofactor evidence="1">
        <name>Mg(2+)</name>
        <dbReference type="ChEBI" id="CHEBI:18420"/>
    </cofactor>
</comment>
<dbReference type="RefSeq" id="WP_237467077.1">
    <property type="nucleotide sequence ID" value="NZ_CAKLDI010000001.1"/>
</dbReference>
<comment type="caution">
    <text evidence="18">The sequence shown here is derived from an EMBL/GenBank/DDBJ whole genome shotgun (WGS) entry which is preliminary data.</text>
</comment>
<gene>
    <name evidence="18" type="primary">mutT</name>
    <name evidence="18" type="ORF">VST7929_02373</name>
</gene>
<dbReference type="GO" id="GO:0035539">
    <property type="term" value="F:8-oxo-7,8-dihydrodeoxyguanosine triphosphate pyrophosphatase activity"/>
    <property type="evidence" value="ECO:0007669"/>
    <property type="project" value="UniProtKB-EC"/>
</dbReference>
<evidence type="ECO:0000256" key="14">
    <source>
        <dbReference type="ARBA" id="ARBA00041592"/>
    </source>
</evidence>
<evidence type="ECO:0000256" key="2">
    <source>
        <dbReference type="ARBA" id="ARBA00005582"/>
    </source>
</evidence>
<evidence type="ECO:0000313" key="19">
    <source>
        <dbReference type="Proteomes" id="UP000838672"/>
    </source>
</evidence>
<evidence type="ECO:0000256" key="4">
    <source>
        <dbReference type="ARBA" id="ARBA00022705"/>
    </source>
</evidence>
<dbReference type="InterPro" id="IPR020084">
    <property type="entry name" value="NUDIX_hydrolase_CS"/>
</dbReference>
<keyword evidence="19" id="KW-1185">Reference proteome</keyword>
<proteinExistence type="inferred from homology"/>
<dbReference type="InterPro" id="IPR029119">
    <property type="entry name" value="MutY_C"/>
</dbReference>
<dbReference type="Gene3D" id="3.90.79.10">
    <property type="entry name" value="Nucleoside Triphosphate Pyrophosphohydrolase"/>
    <property type="match status" value="1"/>
</dbReference>
<keyword evidence="6" id="KW-0227">DNA damage</keyword>
<accession>A0ABN8DTR6</accession>
<dbReference type="EC" id="3.6.1.55" evidence="12"/>
<sequence length="131" mass="14857">MKKTEVAIGIILNQANTHIFLTKRDAKSHQGNQWEFAGGKIEFNELPEQAMQRELHEEVGIEVTQASPFQVIEHDYGDKQLILHFFLVETYLGEPYGKEGQPGHWAAIAQLKDYSFPAANKAVIEALMTQF</sequence>
<name>A0ABN8DTR6_9VIBR</name>
<evidence type="ECO:0000256" key="12">
    <source>
        <dbReference type="ARBA" id="ARBA00038905"/>
    </source>
</evidence>
<dbReference type="SUPFAM" id="SSF55811">
    <property type="entry name" value="Nudix"/>
    <property type="match status" value="1"/>
</dbReference>
<dbReference type="PROSITE" id="PS51462">
    <property type="entry name" value="NUDIX"/>
    <property type="match status" value="1"/>
</dbReference>
<dbReference type="PRINTS" id="PR00502">
    <property type="entry name" value="NUDIXFAMILY"/>
</dbReference>
<feature type="domain" description="Nudix hydrolase" evidence="17">
    <location>
        <begin position="2"/>
        <end position="129"/>
    </location>
</feature>
<evidence type="ECO:0000259" key="17">
    <source>
        <dbReference type="PROSITE" id="PS51462"/>
    </source>
</evidence>
<dbReference type="EMBL" id="CAKLDI010000001">
    <property type="protein sequence ID" value="CAH0534441.1"/>
    <property type="molecule type" value="Genomic_DNA"/>
</dbReference>
<evidence type="ECO:0000256" key="6">
    <source>
        <dbReference type="ARBA" id="ARBA00022763"/>
    </source>
</evidence>
<dbReference type="PANTHER" id="PTHR47707:SF1">
    <property type="entry name" value="NUDIX HYDROLASE FAMILY PROTEIN"/>
    <property type="match status" value="1"/>
</dbReference>
<keyword evidence="8" id="KW-0460">Magnesium</keyword>
<evidence type="ECO:0000256" key="9">
    <source>
        <dbReference type="ARBA" id="ARBA00023204"/>
    </source>
</evidence>
<dbReference type="NCBIfam" id="TIGR00586">
    <property type="entry name" value="mutt"/>
    <property type="match status" value="1"/>
</dbReference>
<evidence type="ECO:0000256" key="13">
    <source>
        <dbReference type="ARBA" id="ARBA00040794"/>
    </source>
</evidence>
<evidence type="ECO:0000256" key="7">
    <source>
        <dbReference type="ARBA" id="ARBA00022801"/>
    </source>
</evidence>
<keyword evidence="9" id="KW-0234">DNA repair</keyword>
<evidence type="ECO:0000256" key="15">
    <source>
        <dbReference type="ARBA" id="ARBA00041979"/>
    </source>
</evidence>
<dbReference type="PROSITE" id="PS00893">
    <property type="entry name" value="NUDIX_BOX"/>
    <property type="match status" value="1"/>
</dbReference>
<dbReference type="InterPro" id="IPR003561">
    <property type="entry name" value="Mutator_MutT"/>
</dbReference>
<comment type="similarity">
    <text evidence="2">Belongs to the Nudix hydrolase family.</text>
</comment>
<dbReference type="PANTHER" id="PTHR47707">
    <property type="entry name" value="8-OXO-DGTP DIPHOSPHATASE"/>
    <property type="match status" value="1"/>
</dbReference>
<comment type="catalytic activity">
    <reaction evidence="11">
        <text>8-oxo-GTP + H2O = 8-oxo-GMP + diphosphate + H(+)</text>
        <dbReference type="Rhea" id="RHEA:67616"/>
        <dbReference type="ChEBI" id="CHEBI:15377"/>
        <dbReference type="ChEBI" id="CHEBI:15378"/>
        <dbReference type="ChEBI" id="CHEBI:33019"/>
        <dbReference type="ChEBI" id="CHEBI:143553"/>
        <dbReference type="ChEBI" id="CHEBI:145694"/>
    </reaction>
</comment>
<dbReference type="InterPro" id="IPR015797">
    <property type="entry name" value="NUDIX_hydrolase-like_dom_sf"/>
</dbReference>
<protein>
    <recommendedName>
        <fullName evidence="13">8-oxo-dGTP diphosphatase</fullName>
        <ecNumber evidence="12">3.6.1.55</ecNumber>
    </recommendedName>
    <alternativeName>
        <fullName evidence="16">7,8-dihydro-8-oxoguanine-triphosphatase</fullName>
    </alternativeName>
    <alternativeName>
        <fullName evidence="15">Mutator protein MutT</fullName>
    </alternativeName>
    <alternativeName>
        <fullName evidence="14">dGTP pyrophosphohydrolase</fullName>
    </alternativeName>
</protein>
<evidence type="ECO:0000256" key="3">
    <source>
        <dbReference type="ARBA" id="ARBA00022457"/>
    </source>
</evidence>
<organism evidence="18 19">
    <name type="scientific">Vibrio stylophorae</name>
    <dbReference type="NCBI Taxonomy" id="659351"/>
    <lineage>
        <taxon>Bacteria</taxon>
        <taxon>Pseudomonadati</taxon>
        <taxon>Pseudomonadota</taxon>
        <taxon>Gammaproteobacteria</taxon>
        <taxon>Vibrionales</taxon>
        <taxon>Vibrionaceae</taxon>
        <taxon>Vibrio</taxon>
    </lineage>
</organism>
<dbReference type="InterPro" id="IPR000086">
    <property type="entry name" value="NUDIX_hydrolase_dom"/>
</dbReference>
<evidence type="ECO:0000256" key="11">
    <source>
        <dbReference type="ARBA" id="ARBA00036904"/>
    </source>
</evidence>
<keyword evidence="5" id="KW-0479">Metal-binding</keyword>
<dbReference type="Proteomes" id="UP000838672">
    <property type="component" value="Unassembled WGS sequence"/>
</dbReference>
<dbReference type="CDD" id="cd03425">
    <property type="entry name" value="NUDIX_MutT_NudA_like"/>
    <property type="match status" value="1"/>
</dbReference>
<dbReference type="InterPro" id="IPR047127">
    <property type="entry name" value="MutT-like"/>
</dbReference>
<evidence type="ECO:0000256" key="8">
    <source>
        <dbReference type="ARBA" id="ARBA00022842"/>
    </source>
</evidence>
<dbReference type="InterPro" id="IPR020476">
    <property type="entry name" value="Nudix_hydrolase"/>
</dbReference>
<dbReference type="Pfam" id="PF14815">
    <property type="entry name" value="NUDIX_4"/>
    <property type="match status" value="1"/>
</dbReference>
<evidence type="ECO:0000256" key="10">
    <source>
        <dbReference type="ARBA" id="ARBA00035861"/>
    </source>
</evidence>
<dbReference type="NCBIfam" id="NF008044">
    <property type="entry name" value="PRK10776.1"/>
    <property type="match status" value="1"/>
</dbReference>
<keyword evidence="7 18" id="KW-0378">Hydrolase</keyword>
<comment type="catalytic activity">
    <reaction evidence="10">
        <text>8-oxo-dGTP + H2O = 8-oxo-dGMP + diphosphate + H(+)</text>
        <dbReference type="Rhea" id="RHEA:31575"/>
        <dbReference type="ChEBI" id="CHEBI:15377"/>
        <dbReference type="ChEBI" id="CHEBI:15378"/>
        <dbReference type="ChEBI" id="CHEBI:33019"/>
        <dbReference type="ChEBI" id="CHEBI:63224"/>
        <dbReference type="ChEBI" id="CHEBI:77896"/>
        <dbReference type="EC" id="3.6.1.55"/>
    </reaction>
</comment>
<evidence type="ECO:0000256" key="5">
    <source>
        <dbReference type="ARBA" id="ARBA00022723"/>
    </source>
</evidence>
<evidence type="ECO:0000256" key="1">
    <source>
        <dbReference type="ARBA" id="ARBA00001946"/>
    </source>
</evidence>
<keyword evidence="3" id="KW-0515">Mutator protein</keyword>